<gene>
    <name evidence="2" type="ORF">JZO70_06175</name>
</gene>
<dbReference type="EMBL" id="JAFREM010000011">
    <property type="protein sequence ID" value="MBO1305735.1"/>
    <property type="molecule type" value="Genomic_DNA"/>
</dbReference>
<sequence>MKWVKKKHTKKLLVLGVLCLLAGGLFAGFKWMTDSEKVENIQASTVVPGKDGDFRLTATNKWDNTGRLNYADLEWAPIADLSQEGYRLFQSSDSGNTWTNQSLNYGKQIRVLNVYPDRQQSNTLYTWMNSLNLKDEDGNNLIDVYPVAISTFNQNPNQYLKNQLTGDYNMDVIMFGSWDDNYARDISDLGAQATQEFIASGRGVLFGHDTVYSAPNQNPKKNWWKYFHEQMDYLGVGHDPNMQYPNGNGNYPMIRTDYWSGSTKVKITNDGYLMKYPFEMENGLELTIPYSHNIELQRKNVGTVWAEFTSPFTGDYPRPPFDNATWRGGWYLKTNNNVAMIQTGHSNGRSTRDENRIIANVLYNLAQVSLQNNAQDYSVSDRQAPDAPDLDIRCGDSDNLNVRVDAKDNGDLYQWYVEASTKENGVLKSDTVEEEISSNIAGYFYRVVADPASERDFIDVVNDKKDNYGRFAESQFDSYVAPNTDSLDYLTTGSFTINEKQDSGKYLQVVAADRMSNVSKVTTVQIKDLAQHIDFETERTVDEAKLVDMTLSSETDQTMKEIEIQVPKNTEIKDLGTSAMTLPNTWSYTQNGANAGYDSITFDMQANNSKAVIQPFLEDLRFTIKSSPNTSGKIQIILKKNEESVKDNCWNAAIPQKISLTAYKEDGTALPDGDILYDQQLRIGQGITVSPISLDFYEFLEMRETNDTPRVLGLDYTVSNTYQEGKIIYSLRKATLHVRQVIVDSSDEIVVPSEGYVKIESNLYNNGNPAVDTAYQADKIVTSGKQADTPAFSDFVLSTKHLSSGDDQVLFSPVVPAFYSYLGHYVSTDAASQQTNPSITAGSAPITRSDIDASREFWITLYIKPNVDAQGDSKTPQPYSWDYQKNDLGTIKTK</sequence>
<evidence type="ECO:0000313" key="2">
    <source>
        <dbReference type="EMBL" id="MBO1305735.1"/>
    </source>
</evidence>
<dbReference type="RefSeq" id="WP_207672679.1">
    <property type="nucleotide sequence ID" value="NZ_JAFREM010000011.1"/>
</dbReference>
<dbReference type="Proteomes" id="UP000664601">
    <property type="component" value="Unassembled WGS sequence"/>
</dbReference>
<feature type="signal peptide" evidence="1">
    <location>
        <begin position="1"/>
        <end position="27"/>
    </location>
</feature>
<proteinExistence type="predicted"/>
<comment type="caution">
    <text evidence="2">The sequence shown here is derived from an EMBL/GenBank/DDBJ whole genome shotgun (WGS) entry which is preliminary data.</text>
</comment>
<keyword evidence="3" id="KW-1185">Reference proteome</keyword>
<feature type="chain" id="PRO_5045127580" description="DUF5057 domain-containing protein" evidence="1">
    <location>
        <begin position="28"/>
        <end position="894"/>
    </location>
</feature>
<evidence type="ECO:0008006" key="4">
    <source>
        <dbReference type="Google" id="ProtNLM"/>
    </source>
</evidence>
<evidence type="ECO:0000313" key="3">
    <source>
        <dbReference type="Proteomes" id="UP000664601"/>
    </source>
</evidence>
<accession>A0ABS3L7Z5</accession>
<organism evidence="2 3">
    <name type="scientific">Candidatus Enterococcus moelleringii</name>
    <dbReference type="NCBI Taxonomy" id="2815325"/>
    <lineage>
        <taxon>Bacteria</taxon>
        <taxon>Bacillati</taxon>
        <taxon>Bacillota</taxon>
        <taxon>Bacilli</taxon>
        <taxon>Lactobacillales</taxon>
        <taxon>Enterococcaceae</taxon>
        <taxon>Enterococcus</taxon>
    </lineage>
</organism>
<protein>
    <recommendedName>
        <fullName evidence="4">DUF5057 domain-containing protein</fullName>
    </recommendedName>
</protein>
<evidence type="ECO:0000256" key="1">
    <source>
        <dbReference type="SAM" id="SignalP"/>
    </source>
</evidence>
<name>A0ABS3L7Z5_9ENTE</name>
<reference evidence="2 3" key="1">
    <citation type="submission" date="2021-03" db="EMBL/GenBank/DDBJ databases">
        <title>Enterococcal diversity collection.</title>
        <authorList>
            <person name="Gilmore M.S."/>
            <person name="Schwartzman J."/>
            <person name="Van Tyne D."/>
            <person name="Martin M."/>
            <person name="Earl A.M."/>
            <person name="Manson A.L."/>
            <person name="Straub T."/>
            <person name="Salamzade R."/>
            <person name="Saavedra J."/>
            <person name="Lebreton F."/>
            <person name="Prichula J."/>
            <person name="Schaufler K."/>
            <person name="Gaca A."/>
            <person name="Sgardioli B."/>
            <person name="Wagenaar J."/>
            <person name="Strong T."/>
        </authorList>
    </citation>
    <scope>NUCLEOTIDE SEQUENCE [LARGE SCALE GENOMIC DNA]</scope>
    <source>
        <strain evidence="2 3">669A</strain>
    </source>
</reference>
<keyword evidence="1" id="KW-0732">Signal</keyword>